<name>A0AAV4NJA3_CAEEX</name>
<proteinExistence type="predicted"/>
<keyword evidence="1" id="KW-0812">Transmembrane</keyword>
<feature type="transmembrane region" description="Helical" evidence="1">
    <location>
        <begin position="33"/>
        <end position="53"/>
    </location>
</feature>
<evidence type="ECO:0000313" key="3">
    <source>
        <dbReference type="Proteomes" id="UP001054945"/>
    </source>
</evidence>
<reference evidence="2 3" key="1">
    <citation type="submission" date="2021-06" db="EMBL/GenBank/DDBJ databases">
        <title>Caerostris extrusa draft genome.</title>
        <authorList>
            <person name="Kono N."/>
            <person name="Arakawa K."/>
        </authorList>
    </citation>
    <scope>NUCLEOTIDE SEQUENCE [LARGE SCALE GENOMIC DNA]</scope>
</reference>
<keyword evidence="1" id="KW-1133">Transmembrane helix</keyword>
<protein>
    <submittedName>
        <fullName evidence="2">Uncharacterized protein</fullName>
    </submittedName>
</protein>
<keyword evidence="3" id="KW-1185">Reference proteome</keyword>
<sequence>MMLLNSVVLGTYLSARLDEGSLKETAFLMMKNIFKTLIFPFSSNMVAILYYTLCVRCCAYTKYLTQEIAQCPTKATKQVGILKQKGENGEYSDRYP</sequence>
<keyword evidence="1" id="KW-0472">Membrane</keyword>
<evidence type="ECO:0000313" key="2">
    <source>
        <dbReference type="EMBL" id="GIX83816.1"/>
    </source>
</evidence>
<dbReference type="Proteomes" id="UP001054945">
    <property type="component" value="Unassembled WGS sequence"/>
</dbReference>
<gene>
    <name evidence="2" type="ORF">CEXT_262231</name>
</gene>
<dbReference type="AlphaFoldDB" id="A0AAV4NJA3"/>
<organism evidence="2 3">
    <name type="scientific">Caerostris extrusa</name>
    <name type="common">Bark spider</name>
    <name type="synonym">Caerostris bankana</name>
    <dbReference type="NCBI Taxonomy" id="172846"/>
    <lineage>
        <taxon>Eukaryota</taxon>
        <taxon>Metazoa</taxon>
        <taxon>Ecdysozoa</taxon>
        <taxon>Arthropoda</taxon>
        <taxon>Chelicerata</taxon>
        <taxon>Arachnida</taxon>
        <taxon>Araneae</taxon>
        <taxon>Araneomorphae</taxon>
        <taxon>Entelegynae</taxon>
        <taxon>Araneoidea</taxon>
        <taxon>Araneidae</taxon>
        <taxon>Caerostris</taxon>
    </lineage>
</organism>
<evidence type="ECO:0000256" key="1">
    <source>
        <dbReference type="SAM" id="Phobius"/>
    </source>
</evidence>
<accession>A0AAV4NJA3</accession>
<comment type="caution">
    <text evidence="2">The sequence shown here is derived from an EMBL/GenBank/DDBJ whole genome shotgun (WGS) entry which is preliminary data.</text>
</comment>
<dbReference type="EMBL" id="BPLR01003372">
    <property type="protein sequence ID" value="GIX83816.1"/>
    <property type="molecule type" value="Genomic_DNA"/>
</dbReference>